<feature type="region of interest" description="Disordered" evidence="1">
    <location>
        <begin position="426"/>
        <end position="595"/>
    </location>
</feature>
<keyword evidence="3" id="KW-1185">Reference proteome</keyword>
<evidence type="ECO:0000313" key="2">
    <source>
        <dbReference type="EMBL" id="CAI2360624.1"/>
    </source>
</evidence>
<evidence type="ECO:0000256" key="1">
    <source>
        <dbReference type="SAM" id="MobiDB-lite"/>
    </source>
</evidence>
<sequence>MPRLYVNNRAPGVYYFCFQFFTHGISFSKDLYNVKNPAIAVRFIDFPTLLIKAHVREDGTLGMESGKKTTFSMHSDDLHAALEARPASVMLVDADPNNVNILASTSVSLKIFAKFKYFFDYEDPSTNLKRSNITLFDSLKNPIAKLDSTICISLLDRHSVEAIKERERQKGTAIKEARVAHKRDNSEESKSDLQVSKPFLIDEFSKGRMRYEETKDDLSNSVSEPMRSGRKKSKSKKKGSKNTTKLDIYEESKDAGQIPTQESKPEPLEKPSFRNKKDDMKLYGDSDDELEIRKIFLQHQRRDVEEFASEKITEKHGTFLQSLNDPFCPPAMQFHNSKEQSKRKVQHKEQVRKKRQDLMGKIGTAGRQQVSNPSAVNSEMKPKSILKPKSAAMQYQEENKSADILISQGAMKEILNELSFLRKKIDTMEKTQKSPPKHKSESSKSKSPPRKEEERKSTPTPRDLNSSQGDMKSQQSHSKSSSRKRKKKKAARISHQEPLEPSASLDITNEFDGEEFSFDESKDFKKTSKKSKKDKKDKKKSEKSHKSKSKHNSIEMLNKNKSLDSQGEQLYQPGQPSLVKNPTGGTSTTIKIGRSQTLKPEIRKFNNQTDFLKKFEEETQKKPTKVEEFPEEDITSYYTSEFTD</sequence>
<dbReference type="Pfam" id="PF14924">
    <property type="entry name" value="MAP10_N"/>
    <property type="match status" value="1"/>
</dbReference>
<accession>A0AAD1U5M6</accession>
<feature type="compositionally biased region" description="Polar residues" evidence="1">
    <location>
        <begin position="559"/>
        <end position="595"/>
    </location>
</feature>
<proteinExistence type="predicted"/>
<protein>
    <submittedName>
        <fullName evidence="2">Uncharacterized protein</fullName>
    </submittedName>
</protein>
<feature type="compositionally biased region" description="Basic residues" evidence="1">
    <location>
        <begin position="480"/>
        <end position="492"/>
    </location>
</feature>
<dbReference type="AlphaFoldDB" id="A0AAD1U5M6"/>
<feature type="region of interest" description="Disordered" evidence="1">
    <location>
        <begin position="174"/>
        <end position="193"/>
    </location>
</feature>
<name>A0AAD1U5M6_EUPCR</name>
<feature type="compositionally biased region" description="Polar residues" evidence="1">
    <location>
        <begin position="366"/>
        <end position="377"/>
    </location>
</feature>
<dbReference type="Proteomes" id="UP001295684">
    <property type="component" value="Unassembled WGS sequence"/>
</dbReference>
<feature type="region of interest" description="Disordered" evidence="1">
    <location>
        <begin position="212"/>
        <end position="282"/>
    </location>
</feature>
<reference evidence="2" key="1">
    <citation type="submission" date="2023-07" db="EMBL/GenBank/DDBJ databases">
        <authorList>
            <consortium name="AG Swart"/>
            <person name="Singh M."/>
            <person name="Singh A."/>
            <person name="Seah K."/>
            <person name="Emmerich C."/>
        </authorList>
    </citation>
    <scope>NUCLEOTIDE SEQUENCE</scope>
    <source>
        <strain evidence="2">DP1</strain>
    </source>
</reference>
<evidence type="ECO:0000313" key="3">
    <source>
        <dbReference type="Proteomes" id="UP001295684"/>
    </source>
</evidence>
<feature type="region of interest" description="Disordered" evidence="1">
    <location>
        <begin position="337"/>
        <end position="388"/>
    </location>
</feature>
<gene>
    <name evidence="2" type="ORF">ECRASSUSDP1_LOCUS1928</name>
</gene>
<feature type="compositionally biased region" description="Basic residues" evidence="1">
    <location>
        <begin position="228"/>
        <end position="240"/>
    </location>
</feature>
<comment type="caution">
    <text evidence="2">The sequence shown here is derived from an EMBL/GenBank/DDBJ whole genome shotgun (WGS) entry which is preliminary data.</text>
</comment>
<feature type="compositionally biased region" description="Basic and acidic residues" evidence="1">
    <location>
        <begin position="426"/>
        <end position="457"/>
    </location>
</feature>
<feature type="compositionally biased region" description="Basic residues" evidence="1">
    <location>
        <begin position="343"/>
        <end position="355"/>
    </location>
</feature>
<feature type="compositionally biased region" description="Basic residues" evidence="1">
    <location>
        <begin position="527"/>
        <end position="551"/>
    </location>
</feature>
<dbReference type="EMBL" id="CAMPGE010001824">
    <property type="protein sequence ID" value="CAI2360624.1"/>
    <property type="molecule type" value="Genomic_DNA"/>
</dbReference>
<feature type="compositionally biased region" description="Polar residues" evidence="1">
    <location>
        <begin position="458"/>
        <end position="471"/>
    </location>
</feature>
<organism evidence="2 3">
    <name type="scientific">Euplotes crassus</name>
    <dbReference type="NCBI Taxonomy" id="5936"/>
    <lineage>
        <taxon>Eukaryota</taxon>
        <taxon>Sar</taxon>
        <taxon>Alveolata</taxon>
        <taxon>Ciliophora</taxon>
        <taxon>Intramacronucleata</taxon>
        <taxon>Spirotrichea</taxon>
        <taxon>Hypotrichia</taxon>
        <taxon>Euplotida</taxon>
        <taxon>Euplotidae</taxon>
        <taxon>Moneuplotes</taxon>
    </lineage>
</organism>
<feature type="compositionally biased region" description="Basic and acidic residues" evidence="1">
    <location>
        <begin position="174"/>
        <end position="191"/>
    </location>
</feature>
<feature type="compositionally biased region" description="Acidic residues" evidence="1">
    <location>
        <begin position="509"/>
        <end position="518"/>
    </location>
</feature>
<feature type="compositionally biased region" description="Basic and acidic residues" evidence="1">
    <location>
        <begin position="263"/>
        <end position="282"/>
    </location>
</feature>